<evidence type="ECO:0000256" key="1">
    <source>
        <dbReference type="SAM" id="Phobius"/>
    </source>
</evidence>
<proteinExistence type="predicted"/>
<dbReference type="EMBL" id="FN645457">
    <property type="protein sequence ID" value="CBI77527.1"/>
    <property type="molecule type" value="Genomic_DNA"/>
</dbReference>
<keyword evidence="1" id="KW-1133">Transmembrane helix</keyword>
<organism evidence="2">
    <name type="scientific">Bartonella rochalimae ATCC BAA-1498</name>
    <dbReference type="NCBI Taxonomy" id="685782"/>
    <lineage>
        <taxon>Bacteria</taxon>
        <taxon>Pseudomonadati</taxon>
        <taxon>Pseudomonadota</taxon>
        <taxon>Alphaproteobacteria</taxon>
        <taxon>Hyphomicrobiales</taxon>
        <taxon>Bartonellaceae</taxon>
        <taxon>Bartonella</taxon>
    </lineage>
</organism>
<evidence type="ECO:0000313" key="2">
    <source>
        <dbReference type="EMBL" id="CBI77527.1"/>
    </source>
</evidence>
<feature type="transmembrane region" description="Helical" evidence="1">
    <location>
        <begin position="24"/>
        <end position="46"/>
    </location>
</feature>
<gene>
    <name evidence="2" type="ORF">BARRO_30108</name>
</gene>
<keyword evidence="1" id="KW-0472">Membrane</keyword>
<accession>E6YKY9</accession>
<protein>
    <submittedName>
        <fullName evidence="2">Uncharacterized protein</fullName>
    </submittedName>
</protein>
<name>E6YKY9_9HYPH</name>
<keyword evidence="1" id="KW-0812">Transmembrane</keyword>
<sequence>MINSDLKIFVSPTYKRKLHIVHDILEYSLVLIVSLSAVFSAFFSFLNHF</sequence>
<dbReference type="AlphaFoldDB" id="E6YKY9"/>
<reference evidence="2" key="1">
    <citation type="journal article" date="2011" name="PLoS Genet.">
        <title>Parallel evolution of a type IV secretion system in radiating lineages of the host-restricted bacterial pathogen Bartonella.</title>
        <authorList>
            <person name="Engel P."/>
            <person name="Salzburger W."/>
            <person name="Liesch M."/>
            <person name="Chang C.C."/>
            <person name="Maruyama S."/>
            <person name="Lanz C."/>
            <person name="Calteau A."/>
            <person name="Lajus A."/>
            <person name="Medigue C."/>
            <person name="Schuster S.C."/>
            <person name="Dehio C."/>
        </authorList>
    </citation>
    <scope>NUCLEOTIDE SEQUENCE</scope>
    <source>
        <strain evidence="2">ATCC BAA-1498</strain>
    </source>
</reference>